<dbReference type="PROSITE" id="PS00018">
    <property type="entry name" value="EF_HAND_1"/>
    <property type="match status" value="2"/>
</dbReference>
<keyword evidence="1 3" id="KW-0728">SH3 domain</keyword>
<evidence type="ECO:0000313" key="8">
    <source>
        <dbReference type="EMBL" id="GFS17450.1"/>
    </source>
</evidence>
<dbReference type="PANTHER" id="PTHR11216:SF170">
    <property type="entry name" value="DYNAMIN ASSOCIATED PROTEIN 160, ISOFORM D"/>
    <property type="match status" value="1"/>
</dbReference>
<feature type="compositionally biased region" description="Basic and acidic residues" evidence="4">
    <location>
        <begin position="631"/>
        <end position="647"/>
    </location>
</feature>
<evidence type="ECO:0000256" key="2">
    <source>
        <dbReference type="ARBA" id="ARBA00022837"/>
    </source>
</evidence>
<feature type="compositionally biased region" description="Basic and acidic residues" evidence="4">
    <location>
        <begin position="1109"/>
        <end position="1127"/>
    </location>
</feature>
<dbReference type="Pfam" id="PF14604">
    <property type="entry name" value="SH3_9"/>
    <property type="match status" value="1"/>
</dbReference>
<feature type="region of interest" description="Disordered" evidence="4">
    <location>
        <begin position="616"/>
        <end position="669"/>
    </location>
</feature>
<dbReference type="FunFam" id="1.10.238.10:FF:000055">
    <property type="entry name" value="Intersectin-1 isoform 1"/>
    <property type="match status" value="1"/>
</dbReference>
<sequence length="1547" mass="168975">MAGVQDAWKISGEDRAKHDQQFFQLKPLNGYVTGTQARDFFMQSGLPTPVLGQIWGLADINNDGKMDKKEFSIAMHLIKKKLQGYEVPKVLPASLKADPTPVMGTFAQPVMGGPMPQQMNMGFPMGGMPQGMAPMAPMMGGISMAPMIQPQASLGTATMTTGSLNMGPRMANGSTGPVGGVPEAIPGSGFWTMPHNTKLKHTQTFNANDRNKRGYLLGVEARSILMQSGLSQAYLAQIWTLADIDRDGKLTCDEFCIAMHLSEHARMGHALPATLPPELIPAKARSGSITSPPPNSGPGTPQKAAFADLLSGAGMPQPVSAAPVDEPLASTVEEQVTFEDKRKENFDKGQAELERRRALLREQQQKEEHERLEKEREAAEKRERQRIEAENKRQAELQRQLEKQREKEQAIEEQRRKMQEQREAARRELERQRQMEWERTRKEQLMAEKQREYEQLSTLKSQMANMKNELESFDAKKVELSQKITQVQKGVTDFTTSIDAMRVSRDRSLADIEVFEKQSVELNRKLSSLHSEKEALSIQVQTAQASPLSDAHRTVLSSVETKRASIQKLKKDVEQMESDTEARLGEIDCNNAELQNLKEQLSSLERDLPRLQKLHEERQAQQRKASQELQQKQKAERERQERLKQEASRQQVLSQTTTNSSDTQPSWFDFNSTEANFSSGVGNTSTAVSWDTAFSGTPSSANYGNVGVSAWGTSNGATVQKEKYRALYDFTATRDDELTLVAGMEVYVLTNYSPVPGMEDWHKGEKNGSIGWFPRAYVERVDGPSTDLFGSAFEPVVQSSVKTQPSEDMFGSVPLQTTAISAAAPVGPSLLESASETTSTHIPPEGLLAKAIYPWKARQETDLTFDKDETILVKEQQDMRWFGEVNGKSGWFPKAYVKLIGVASKSNVPSTEPASLTLSSAASAISNVPGEYYIAMYTYTSDEPSDLIFNEGDIIHVTATTGDWWTGTINDQGKSGIFPANYVKKLEIQTSLPTSQKSQAAMDSSGNFDDIFSELSKPAGKEGPKVALDFNTIMQSSVGLEPSQPSRDIKKAMAFTDIMQSSLLTTKEPAMQSEASSSSSKSEFGKNQDPFTDLESVMGPALLQNKDALNSKKQEEDPFTKGDDDLFGKSNLSQNQGGASFGENAFFDNSPVAGFGSDPFGNDNLFPGQLTSPLSERNSTTGTMFEDFNSLSMGTGPSKEMEKPGINNENKGLPTAKSGFTDLEVIEMDAAMNSPQEQKSLFDDFWSGGQNVSSSIAGPGSFNLGISHNTENVNLIPDNTISINNDIATAASKSSVYQQNSLKTEVYKNVEISQVSNTGGAPEAEEDVYQNLSSIREQKILSTTLNQKVEEFNLADTNNPEEDIYENFSPGNFSQNNAGNSGIFSEESANKGNVSGGLGDVGIGSIREQNILSSALNQKVQDINLADTINPEEDIYENFSQNNAGNSGIFSEESANKGNASGGLDDIGIGFGKRSSSASPGFSLGLDSLCFDSNNGKIRETTGDLFGDLAGLGLSASSHSQSSLKPAPSQPVVTSSSDNIIVRKAYC</sequence>
<dbReference type="InterPro" id="IPR000261">
    <property type="entry name" value="EH_dom"/>
</dbReference>
<evidence type="ECO:0000259" key="6">
    <source>
        <dbReference type="PROSITE" id="PS50031"/>
    </source>
</evidence>
<accession>A0AAV4J6H2</accession>
<dbReference type="SMART" id="SM00054">
    <property type="entry name" value="EFh"/>
    <property type="match status" value="2"/>
</dbReference>
<dbReference type="EMBL" id="BMAT01006665">
    <property type="protein sequence ID" value="GFS17450.1"/>
    <property type="molecule type" value="Genomic_DNA"/>
</dbReference>
<dbReference type="Gene3D" id="2.30.30.40">
    <property type="entry name" value="SH3 Domains"/>
    <property type="match status" value="3"/>
</dbReference>
<dbReference type="Pfam" id="PF00018">
    <property type="entry name" value="SH3_1"/>
    <property type="match status" value="1"/>
</dbReference>
<dbReference type="InterPro" id="IPR036028">
    <property type="entry name" value="SH3-like_dom_sf"/>
</dbReference>
<feature type="compositionally biased region" description="Low complexity" evidence="4">
    <location>
        <begin position="1073"/>
        <end position="1082"/>
    </location>
</feature>
<evidence type="ECO:0000256" key="1">
    <source>
        <dbReference type="ARBA" id="ARBA00022443"/>
    </source>
</evidence>
<dbReference type="GO" id="GO:0005737">
    <property type="term" value="C:cytoplasm"/>
    <property type="evidence" value="ECO:0007669"/>
    <property type="project" value="TreeGrafter"/>
</dbReference>
<dbReference type="InterPro" id="IPR018247">
    <property type="entry name" value="EF_Hand_1_Ca_BS"/>
</dbReference>
<feature type="domain" description="EF-hand" evidence="7">
    <location>
        <begin position="230"/>
        <end position="265"/>
    </location>
</feature>
<proteinExistence type="predicted"/>
<dbReference type="InterPro" id="IPR001452">
    <property type="entry name" value="SH3_domain"/>
</dbReference>
<feature type="region of interest" description="Disordered" evidence="4">
    <location>
        <begin position="1109"/>
        <end position="1135"/>
    </location>
</feature>
<evidence type="ECO:0000313" key="9">
    <source>
        <dbReference type="Proteomes" id="UP000762676"/>
    </source>
</evidence>
<evidence type="ECO:0000256" key="4">
    <source>
        <dbReference type="SAM" id="MobiDB-lite"/>
    </source>
</evidence>
<dbReference type="Pfam" id="PF12763">
    <property type="entry name" value="EH"/>
    <property type="match status" value="2"/>
</dbReference>
<dbReference type="CDD" id="cd11837">
    <property type="entry name" value="SH3_Intersectin_2"/>
    <property type="match status" value="1"/>
</dbReference>
<evidence type="ECO:0000259" key="5">
    <source>
        <dbReference type="PROSITE" id="PS50002"/>
    </source>
</evidence>
<gene>
    <name evidence="8" type="ORF">ElyMa_003238900</name>
</gene>
<feature type="domain" description="SH3" evidence="5">
    <location>
        <begin position="719"/>
        <end position="783"/>
    </location>
</feature>
<name>A0AAV4J6H2_9GAST</name>
<dbReference type="GO" id="GO:0006897">
    <property type="term" value="P:endocytosis"/>
    <property type="evidence" value="ECO:0007669"/>
    <property type="project" value="TreeGrafter"/>
</dbReference>
<dbReference type="GO" id="GO:0005509">
    <property type="term" value="F:calcium ion binding"/>
    <property type="evidence" value="ECO:0007669"/>
    <property type="project" value="InterPro"/>
</dbReference>
<keyword evidence="2" id="KW-0106">Calcium</keyword>
<feature type="domain" description="SH3" evidence="5">
    <location>
        <begin position="844"/>
        <end position="902"/>
    </location>
</feature>
<dbReference type="GO" id="GO:0016197">
    <property type="term" value="P:endosomal transport"/>
    <property type="evidence" value="ECO:0007669"/>
    <property type="project" value="TreeGrafter"/>
</dbReference>
<dbReference type="SUPFAM" id="SSF50044">
    <property type="entry name" value="SH3-domain"/>
    <property type="match status" value="3"/>
</dbReference>
<feature type="region of interest" description="Disordered" evidence="4">
    <location>
        <begin position="1195"/>
        <end position="1216"/>
    </location>
</feature>
<dbReference type="PANTHER" id="PTHR11216">
    <property type="entry name" value="EH DOMAIN"/>
    <property type="match status" value="1"/>
</dbReference>
<dbReference type="GO" id="GO:0005886">
    <property type="term" value="C:plasma membrane"/>
    <property type="evidence" value="ECO:0007669"/>
    <property type="project" value="TreeGrafter"/>
</dbReference>
<feature type="compositionally biased region" description="Polar residues" evidence="4">
    <location>
        <begin position="648"/>
        <end position="669"/>
    </location>
</feature>
<protein>
    <submittedName>
        <fullName evidence="8">Intersectin-1</fullName>
    </submittedName>
</protein>
<dbReference type="CDD" id="cd00052">
    <property type="entry name" value="EH"/>
    <property type="match status" value="2"/>
</dbReference>
<feature type="domain" description="EF-hand" evidence="7">
    <location>
        <begin position="46"/>
        <end position="81"/>
    </location>
</feature>
<dbReference type="InterPro" id="IPR002048">
    <property type="entry name" value="EF_hand_dom"/>
</dbReference>
<dbReference type="InterPro" id="IPR011992">
    <property type="entry name" value="EF-hand-dom_pair"/>
</dbReference>
<organism evidence="8 9">
    <name type="scientific">Elysia marginata</name>
    <dbReference type="NCBI Taxonomy" id="1093978"/>
    <lineage>
        <taxon>Eukaryota</taxon>
        <taxon>Metazoa</taxon>
        <taxon>Spiralia</taxon>
        <taxon>Lophotrochozoa</taxon>
        <taxon>Mollusca</taxon>
        <taxon>Gastropoda</taxon>
        <taxon>Heterobranchia</taxon>
        <taxon>Euthyneura</taxon>
        <taxon>Panpulmonata</taxon>
        <taxon>Sacoglossa</taxon>
        <taxon>Placobranchoidea</taxon>
        <taxon>Plakobranchidae</taxon>
        <taxon>Elysia</taxon>
    </lineage>
</organism>
<feature type="domain" description="SH3" evidence="5">
    <location>
        <begin position="928"/>
        <end position="988"/>
    </location>
</feature>
<feature type="region of interest" description="Disordered" evidence="4">
    <location>
        <begin position="1067"/>
        <end position="1093"/>
    </location>
</feature>
<dbReference type="SUPFAM" id="SSF47473">
    <property type="entry name" value="EF-hand"/>
    <property type="match status" value="2"/>
</dbReference>
<comment type="caution">
    <text evidence="8">The sequence shown here is derived from an EMBL/GenBank/DDBJ whole genome shotgun (WGS) entry which is preliminary data.</text>
</comment>
<feature type="domain" description="EH" evidence="6">
    <location>
        <begin position="197"/>
        <end position="286"/>
    </location>
</feature>
<dbReference type="Proteomes" id="UP000762676">
    <property type="component" value="Unassembled WGS sequence"/>
</dbReference>
<dbReference type="Pfam" id="PF07653">
    <property type="entry name" value="SH3_2"/>
    <property type="match status" value="1"/>
</dbReference>
<reference evidence="8 9" key="1">
    <citation type="journal article" date="2021" name="Elife">
        <title>Chloroplast acquisition without the gene transfer in kleptoplastic sea slugs, Plakobranchus ocellatus.</title>
        <authorList>
            <person name="Maeda T."/>
            <person name="Takahashi S."/>
            <person name="Yoshida T."/>
            <person name="Shimamura S."/>
            <person name="Takaki Y."/>
            <person name="Nagai Y."/>
            <person name="Toyoda A."/>
            <person name="Suzuki Y."/>
            <person name="Arimoto A."/>
            <person name="Ishii H."/>
            <person name="Satoh N."/>
            <person name="Nishiyama T."/>
            <person name="Hasebe M."/>
            <person name="Maruyama T."/>
            <person name="Minagawa J."/>
            <person name="Obokata J."/>
            <person name="Shigenobu S."/>
        </authorList>
    </citation>
    <scope>NUCLEOTIDE SEQUENCE [LARGE SCALE GENOMIC DNA]</scope>
</reference>
<dbReference type="Gene3D" id="1.10.238.10">
    <property type="entry name" value="EF-hand"/>
    <property type="match status" value="2"/>
</dbReference>
<feature type="domain" description="EH" evidence="6">
    <location>
        <begin position="14"/>
        <end position="95"/>
    </location>
</feature>
<dbReference type="PRINTS" id="PR00452">
    <property type="entry name" value="SH3DOMAIN"/>
</dbReference>
<dbReference type="PROSITE" id="PS50002">
    <property type="entry name" value="SH3"/>
    <property type="match status" value="3"/>
</dbReference>
<dbReference type="SMART" id="SM00027">
    <property type="entry name" value="EH"/>
    <property type="match status" value="2"/>
</dbReference>
<dbReference type="PROSITE" id="PS50222">
    <property type="entry name" value="EF_HAND_2"/>
    <property type="match status" value="2"/>
</dbReference>
<dbReference type="PROSITE" id="PS50031">
    <property type="entry name" value="EH"/>
    <property type="match status" value="2"/>
</dbReference>
<evidence type="ECO:0000256" key="3">
    <source>
        <dbReference type="PROSITE-ProRule" id="PRU00192"/>
    </source>
</evidence>
<keyword evidence="9" id="KW-1185">Reference proteome</keyword>
<feature type="region of interest" description="Disordered" evidence="4">
    <location>
        <begin position="361"/>
        <end position="434"/>
    </location>
</feature>
<feature type="region of interest" description="Disordered" evidence="4">
    <location>
        <begin position="283"/>
        <end position="304"/>
    </location>
</feature>
<evidence type="ECO:0000259" key="7">
    <source>
        <dbReference type="PROSITE" id="PS50222"/>
    </source>
</evidence>
<dbReference type="SMART" id="SM00326">
    <property type="entry name" value="SH3"/>
    <property type="match status" value="3"/>
</dbReference>